<sequence>MKYLRFVILFIVFIGMVIYLSTTGTKEYTENNKILKNGVVFGGTVADIKISNNHGFGILSVNVSNSTVKEFSKKLEHGIYPYQINGNQAEIYLPIFIERQIGDSVKLDSDKQIIYYKGKKSKDEGEVYIITEPTDIDFVKENTLFK</sequence>
<evidence type="ECO:0000256" key="1">
    <source>
        <dbReference type="SAM" id="Phobius"/>
    </source>
</evidence>
<evidence type="ECO:0000313" key="2">
    <source>
        <dbReference type="EMBL" id="SUX46339.1"/>
    </source>
</evidence>
<protein>
    <submittedName>
        <fullName evidence="2">Uncharacterized protein</fullName>
    </submittedName>
</protein>
<dbReference type="Proteomes" id="UP000254282">
    <property type="component" value="Unassembled WGS sequence"/>
</dbReference>
<evidence type="ECO:0000313" key="3">
    <source>
        <dbReference type="Proteomes" id="UP000254282"/>
    </source>
</evidence>
<feature type="transmembrane region" description="Helical" evidence="1">
    <location>
        <begin position="6"/>
        <end position="25"/>
    </location>
</feature>
<dbReference type="EMBL" id="UFVR01000004">
    <property type="protein sequence ID" value="SUX46339.1"/>
    <property type="molecule type" value="Genomic_DNA"/>
</dbReference>
<accession>A0A381FIG2</accession>
<organism evidence="2 3">
    <name type="scientific">Chryseobacterium indoltheticum</name>
    <dbReference type="NCBI Taxonomy" id="254"/>
    <lineage>
        <taxon>Bacteria</taxon>
        <taxon>Pseudomonadati</taxon>
        <taxon>Bacteroidota</taxon>
        <taxon>Flavobacteriia</taxon>
        <taxon>Flavobacteriales</taxon>
        <taxon>Weeksellaceae</taxon>
        <taxon>Chryseobacterium group</taxon>
        <taxon>Chryseobacterium</taxon>
    </lineage>
</organism>
<keyword evidence="1" id="KW-1133">Transmembrane helix</keyword>
<name>A0A381FIG2_9FLAO</name>
<dbReference type="RefSeq" id="WP_147293599.1">
    <property type="nucleotide sequence ID" value="NZ_UFVR01000004.1"/>
</dbReference>
<gene>
    <name evidence="2" type="ORF">NCTC13532_01872</name>
</gene>
<dbReference type="AlphaFoldDB" id="A0A381FIG2"/>
<proteinExistence type="predicted"/>
<keyword evidence="1" id="KW-0812">Transmembrane</keyword>
<reference evidence="2 3" key="1">
    <citation type="submission" date="2018-06" db="EMBL/GenBank/DDBJ databases">
        <authorList>
            <consortium name="Pathogen Informatics"/>
            <person name="Doyle S."/>
        </authorList>
    </citation>
    <scope>NUCLEOTIDE SEQUENCE [LARGE SCALE GENOMIC DNA]</scope>
    <source>
        <strain evidence="2 3">NCTC13532</strain>
    </source>
</reference>
<keyword evidence="1" id="KW-0472">Membrane</keyword>